<protein>
    <submittedName>
        <fullName evidence="2">Uncharacterized protein</fullName>
    </submittedName>
</protein>
<dbReference type="AlphaFoldDB" id="A0A699RVQ8"/>
<gene>
    <name evidence="2" type="ORF">Tci_861438</name>
</gene>
<feature type="compositionally biased region" description="Low complexity" evidence="1">
    <location>
        <begin position="1"/>
        <end position="12"/>
    </location>
</feature>
<feature type="region of interest" description="Disordered" evidence="1">
    <location>
        <begin position="1"/>
        <end position="20"/>
    </location>
</feature>
<dbReference type="EMBL" id="BKCJ011121083">
    <property type="protein sequence ID" value="GFC89468.1"/>
    <property type="molecule type" value="Genomic_DNA"/>
</dbReference>
<name>A0A699RVQ8_TANCI</name>
<proteinExistence type="predicted"/>
<organism evidence="2">
    <name type="scientific">Tanacetum cinerariifolium</name>
    <name type="common">Dalmatian daisy</name>
    <name type="synonym">Chrysanthemum cinerariifolium</name>
    <dbReference type="NCBI Taxonomy" id="118510"/>
    <lineage>
        <taxon>Eukaryota</taxon>
        <taxon>Viridiplantae</taxon>
        <taxon>Streptophyta</taxon>
        <taxon>Embryophyta</taxon>
        <taxon>Tracheophyta</taxon>
        <taxon>Spermatophyta</taxon>
        <taxon>Magnoliopsida</taxon>
        <taxon>eudicotyledons</taxon>
        <taxon>Gunneridae</taxon>
        <taxon>Pentapetalae</taxon>
        <taxon>asterids</taxon>
        <taxon>campanulids</taxon>
        <taxon>Asterales</taxon>
        <taxon>Asteraceae</taxon>
        <taxon>Asteroideae</taxon>
        <taxon>Anthemideae</taxon>
        <taxon>Anthemidinae</taxon>
        <taxon>Tanacetum</taxon>
    </lineage>
</organism>
<sequence length="55" mass="5886">VMDAPIISISSDSSEESVGSRTPRVILFGAIPAIIPVILEVHIVPIEYPNVKLTT</sequence>
<evidence type="ECO:0000256" key="1">
    <source>
        <dbReference type="SAM" id="MobiDB-lite"/>
    </source>
</evidence>
<accession>A0A699RVQ8</accession>
<comment type="caution">
    <text evidence="2">The sequence shown here is derived from an EMBL/GenBank/DDBJ whole genome shotgun (WGS) entry which is preliminary data.</text>
</comment>
<reference evidence="2" key="1">
    <citation type="journal article" date="2019" name="Sci. Rep.">
        <title>Draft genome of Tanacetum cinerariifolium, the natural source of mosquito coil.</title>
        <authorList>
            <person name="Yamashiro T."/>
            <person name="Shiraishi A."/>
            <person name="Satake H."/>
            <person name="Nakayama K."/>
        </authorList>
    </citation>
    <scope>NUCLEOTIDE SEQUENCE</scope>
</reference>
<evidence type="ECO:0000313" key="2">
    <source>
        <dbReference type="EMBL" id="GFC89468.1"/>
    </source>
</evidence>
<feature type="non-terminal residue" evidence="2">
    <location>
        <position position="1"/>
    </location>
</feature>